<evidence type="ECO:0000256" key="1">
    <source>
        <dbReference type="SAM" id="Coils"/>
    </source>
</evidence>
<feature type="coiled-coil region" evidence="1">
    <location>
        <begin position="11"/>
        <end position="38"/>
    </location>
</feature>
<dbReference type="AlphaFoldDB" id="A0A0M3J1J0"/>
<dbReference type="GO" id="GO:0042073">
    <property type="term" value="P:intraciliary transport"/>
    <property type="evidence" value="ECO:0007669"/>
    <property type="project" value="InterPro"/>
</dbReference>
<dbReference type="PANTHER" id="PTHR15614:SF2">
    <property type="entry name" value="INTRAFLAGELLAR TRANSPORT PROTEIN 81 HOMOLOG"/>
    <property type="match status" value="1"/>
</dbReference>
<sequence>LIEIRKDTLITDDIRSDLKTMEQEKEQLNRRIEKIERKLRSVPNVERYLELAKKCRLENEKQEKIAIHRQEQRNALVHNEQKLKRLNTTLKGIFSANANNDPTEAMNRLKEEIETTRYMVEEKLPKEIESKRVIIAELSKVADLPAIDHNDIKELESKVDIISTINRTSTDNIIGTYQSTFDMIYL</sequence>
<name>A0A0M3J1J0_ANISI</name>
<dbReference type="GO" id="GO:0015631">
    <property type="term" value="F:tubulin binding"/>
    <property type="evidence" value="ECO:0007669"/>
    <property type="project" value="InterPro"/>
</dbReference>
<protein>
    <submittedName>
        <fullName evidence="2">GAS domain-containing protein</fullName>
    </submittedName>
</protein>
<evidence type="ECO:0000313" key="2">
    <source>
        <dbReference type="WBParaSite" id="ASIM_0000139301-mRNA-1"/>
    </source>
</evidence>
<dbReference type="InterPro" id="IPR029600">
    <property type="entry name" value="IFT81"/>
</dbReference>
<accession>A0A0M3J1J0</accession>
<dbReference type="WBParaSite" id="ASIM_0000139301-mRNA-1">
    <property type="protein sequence ID" value="ASIM_0000139301-mRNA-1"/>
    <property type="gene ID" value="ASIM_0000139301"/>
</dbReference>
<keyword evidence="1" id="KW-0175">Coiled coil</keyword>
<reference evidence="2" key="1">
    <citation type="submission" date="2017-02" db="UniProtKB">
        <authorList>
            <consortium name="WormBaseParasite"/>
        </authorList>
    </citation>
    <scope>IDENTIFICATION</scope>
</reference>
<organism evidence="2">
    <name type="scientific">Anisakis simplex</name>
    <name type="common">Herring worm</name>
    <dbReference type="NCBI Taxonomy" id="6269"/>
    <lineage>
        <taxon>Eukaryota</taxon>
        <taxon>Metazoa</taxon>
        <taxon>Ecdysozoa</taxon>
        <taxon>Nematoda</taxon>
        <taxon>Chromadorea</taxon>
        <taxon>Rhabditida</taxon>
        <taxon>Spirurina</taxon>
        <taxon>Ascaridomorpha</taxon>
        <taxon>Ascaridoidea</taxon>
        <taxon>Anisakidae</taxon>
        <taxon>Anisakis</taxon>
        <taxon>Anisakis simplex complex</taxon>
    </lineage>
</organism>
<dbReference type="GO" id="GO:0036064">
    <property type="term" value="C:ciliary basal body"/>
    <property type="evidence" value="ECO:0007669"/>
    <property type="project" value="TreeGrafter"/>
</dbReference>
<proteinExistence type="predicted"/>
<dbReference type="GO" id="GO:0060271">
    <property type="term" value="P:cilium assembly"/>
    <property type="evidence" value="ECO:0007669"/>
    <property type="project" value="InterPro"/>
</dbReference>
<dbReference type="PANTHER" id="PTHR15614">
    <property type="entry name" value="INTRAFLAGELLAR TRANSPORT PROTEIN 81 HOMOLOG"/>
    <property type="match status" value="1"/>
</dbReference>
<dbReference type="GO" id="GO:0030992">
    <property type="term" value="C:intraciliary transport particle B"/>
    <property type="evidence" value="ECO:0007669"/>
    <property type="project" value="InterPro"/>
</dbReference>